<keyword evidence="11" id="KW-1185">Reference proteome</keyword>
<evidence type="ECO:0000256" key="1">
    <source>
        <dbReference type="ARBA" id="ARBA00003041"/>
    </source>
</evidence>
<dbReference type="EMBL" id="CP071247">
    <property type="protein sequence ID" value="QSP94407.1"/>
    <property type="molecule type" value="Genomic_DNA"/>
</dbReference>
<protein>
    <recommendedName>
        <fullName evidence="3">Flagellar assembly protein FliH</fullName>
    </recommendedName>
</protein>
<evidence type="ECO:0000256" key="2">
    <source>
        <dbReference type="ARBA" id="ARBA00006602"/>
    </source>
</evidence>
<keyword evidence="5" id="KW-1005">Bacterial flagellum biogenesis</keyword>
<evidence type="ECO:0000313" key="10">
    <source>
        <dbReference type="EMBL" id="QSP94407.1"/>
    </source>
</evidence>
<feature type="compositionally biased region" description="Basic and acidic residues" evidence="8">
    <location>
        <begin position="285"/>
        <end position="297"/>
    </location>
</feature>
<keyword evidence="10" id="KW-0969">Cilium</keyword>
<comment type="similarity">
    <text evidence="2">Belongs to the FliH family.</text>
</comment>
<evidence type="ECO:0000256" key="6">
    <source>
        <dbReference type="ARBA" id="ARBA00022927"/>
    </source>
</evidence>
<feature type="domain" description="Flagellar assembly protein FliH/Type III secretion system HrpE" evidence="9">
    <location>
        <begin position="112"/>
        <end position="233"/>
    </location>
</feature>
<accession>A0ABX7MQ00</accession>
<feature type="compositionally biased region" description="Low complexity" evidence="8">
    <location>
        <begin position="264"/>
        <end position="277"/>
    </location>
</feature>
<evidence type="ECO:0000313" key="11">
    <source>
        <dbReference type="Proteomes" id="UP000663555"/>
    </source>
</evidence>
<feature type="region of interest" description="Disordered" evidence="8">
    <location>
        <begin position="254"/>
        <end position="297"/>
    </location>
</feature>
<dbReference type="Proteomes" id="UP000663555">
    <property type="component" value="Chromosome"/>
</dbReference>
<dbReference type="PANTHER" id="PTHR34982">
    <property type="entry name" value="YOP PROTEINS TRANSLOCATION PROTEIN L"/>
    <property type="match status" value="1"/>
</dbReference>
<keyword evidence="10" id="KW-0282">Flagellum</keyword>
<dbReference type="InterPro" id="IPR051472">
    <property type="entry name" value="T3SS_Stator/FliH"/>
</dbReference>
<keyword evidence="4" id="KW-0813">Transport</keyword>
<evidence type="ECO:0000259" key="9">
    <source>
        <dbReference type="Pfam" id="PF02108"/>
    </source>
</evidence>
<evidence type="ECO:0000256" key="4">
    <source>
        <dbReference type="ARBA" id="ARBA00022448"/>
    </source>
</evidence>
<keyword evidence="6" id="KW-0653">Protein transport</keyword>
<evidence type="ECO:0000256" key="5">
    <source>
        <dbReference type="ARBA" id="ARBA00022795"/>
    </source>
</evidence>
<reference evidence="10 11" key="1">
    <citation type="submission" date="2021-03" db="EMBL/GenBank/DDBJ databases">
        <title>Genome sequencing of Marinobacter sp. LPB0319.</title>
        <authorList>
            <person name="Kim J."/>
        </authorList>
    </citation>
    <scope>NUCLEOTIDE SEQUENCE [LARGE SCALE GENOMIC DNA]</scope>
    <source>
        <strain evidence="10 11">LPB0319</strain>
    </source>
</reference>
<sequence>MKNSDLDTPIPKEQLTAYERWELPLLDERGNEIGREEERRVKPLTAAEISEIREAAREDGYNEGRDQGYQVGLAEGREQGLEEGRSAGTDEGREHGLQQGLADAKQDVDARLERLEHLMGELLLPIRRHDDEIESALLNLTVTLARSVLLRELSLDTTHIQQVVRRALGALPPTADNVRIHIHSQDADLVRQVAARLDTPASVVADDRLTPGGCRVETRQSLVDFSVEKRFQQSLQAMLADQASGNTASAERLGELAGDLSDIPNPAATQSPTAAPSIGTSPDEAAGKEKGDDIHPD</sequence>
<evidence type="ECO:0000256" key="8">
    <source>
        <dbReference type="SAM" id="MobiDB-lite"/>
    </source>
</evidence>
<comment type="function">
    <text evidence="1">Needed for flagellar regrowth and assembly.</text>
</comment>
<organism evidence="10 11">
    <name type="scientific">Marinobacter salinisoli</name>
    <dbReference type="NCBI Taxonomy" id="2769486"/>
    <lineage>
        <taxon>Bacteria</taxon>
        <taxon>Pseudomonadati</taxon>
        <taxon>Pseudomonadota</taxon>
        <taxon>Gammaproteobacteria</taxon>
        <taxon>Pseudomonadales</taxon>
        <taxon>Marinobacteraceae</taxon>
        <taxon>Marinobacter</taxon>
    </lineage>
</organism>
<evidence type="ECO:0000256" key="3">
    <source>
        <dbReference type="ARBA" id="ARBA00016507"/>
    </source>
</evidence>
<dbReference type="PANTHER" id="PTHR34982:SF1">
    <property type="entry name" value="FLAGELLAR ASSEMBLY PROTEIN FLIH"/>
    <property type="match status" value="1"/>
</dbReference>
<dbReference type="InterPro" id="IPR018035">
    <property type="entry name" value="Flagellar_FliH/T3SS_HrpE"/>
</dbReference>
<evidence type="ECO:0000256" key="7">
    <source>
        <dbReference type="ARBA" id="ARBA00023225"/>
    </source>
</evidence>
<keyword evidence="7" id="KW-1006">Bacterial flagellum protein export</keyword>
<dbReference type="Pfam" id="PF02108">
    <property type="entry name" value="FliH"/>
    <property type="match status" value="1"/>
</dbReference>
<dbReference type="RefSeq" id="WP_206643628.1">
    <property type="nucleotide sequence ID" value="NZ_CP071247.1"/>
</dbReference>
<keyword evidence="10" id="KW-0966">Cell projection</keyword>
<gene>
    <name evidence="10" type="ORF">LPB19_14660</name>
</gene>
<proteinExistence type="inferred from homology"/>
<name>A0ABX7MQ00_9GAMM</name>
<feature type="region of interest" description="Disordered" evidence="8">
    <location>
        <begin position="77"/>
        <end position="96"/>
    </location>
</feature>